<feature type="compositionally biased region" description="Low complexity" evidence="6">
    <location>
        <begin position="111"/>
        <end position="122"/>
    </location>
</feature>
<dbReference type="PANTHER" id="PTHR32096">
    <property type="entry name" value="WRKY TRANSCRIPTION FACTOR 30-RELATED-RELATED"/>
    <property type="match status" value="1"/>
</dbReference>
<dbReference type="SMART" id="SM00774">
    <property type="entry name" value="WRKY"/>
    <property type="match status" value="1"/>
</dbReference>
<evidence type="ECO:0000256" key="6">
    <source>
        <dbReference type="SAM" id="MobiDB-lite"/>
    </source>
</evidence>
<feature type="compositionally biased region" description="Pro residues" evidence="6">
    <location>
        <begin position="95"/>
        <end position="110"/>
    </location>
</feature>
<dbReference type="PANTHER" id="PTHR32096:SF61">
    <property type="entry name" value="WRKY TRANSCRIPTION FACTOR 22"/>
    <property type="match status" value="1"/>
</dbReference>
<dbReference type="Proteomes" id="UP001497457">
    <property type="component" value="Chromosome 4rd"/>
</dbReference>
<dbReference type="GO" id="GO:0003677">
    <property type="term" value="F:DNA binding"/>
    <property type="evidence" value="ECO:0007669"/>
    <property type="project" value="UniProtKB-KW"/>
</dbReference>
<evidence type="ECO:0000256" key="4">
    <source>
        <dbReference type="ARBA" id="ARBA00023163"/>
    </source>
</evidence>
<dbReference type="Gene3D" id="2.20.25.80">
    <property type="entry name" value="WRKY domain"/>
    <property type="match status" value="1"/>
</dbReference>
<dbReference type="InterPro" id="IPR036576">
    <property type="entry name" value="WRKY_dom_sf"/>
</dbReference>
<evidence type="ECO:0000256" key="3">
    <source>
        <dbReference type="ARBA" id="ARBA00023125"/>
    </source>
</evidence>
<proteinExistence type="predicted"/>
<dbReference type="GO" id="GO:0005634">
    <property type="term" value="C:nucleus"/>
    <property type="evidence" value="ECO:0007669"/>
    <property type="project" value="UniProtKB-SubCell"/>
</dbReference>
<gene>
    <name evidence="8" type="ORF">URODEC1_LOCUS96416</name>
</gene>
<dbReference type="InterPro" id="IPR044810">
    <property type="entry name" value="WRKY_plant"/>
</dbReference>
<protein>
    <recommendedName>
        <fullName evidence="7">WRKY domain-containing protein</fullName>
    </recommendedName>
</protein>
<feature type="region of interest" description="Disordered" evidence="6">
    <location>
        <begin position="91"/>
        <end position="160"/>
    </location>
</feature>
<dbReference type="SUPFAM" id="SSF118290">
    <property type="entry name" value="WRKY DNA-binding domain"/>
    <property type="match status" value="2"/>
</dbReference>
<feature type="domain" description="WRKY" evidence="7">
    <location>
        <begin position="167"/>
        <end position="268"/>
    </location>
</feature>
<name>A0ABC9EKG1_9POAL</name>
<accession>A0ABC9EKG1</accession>
<keyword evidence="5" id="KW-0539">Nucleus</keyword>
<feature type="compositionally biased region" description="Acidic residues" evidence="6">
    <location>
        <begin position="330"/>
        <end position="339"/>
    </location>
</feature>
<evidence type="ECO:0000313" key="9">
    <source>
        <dbReference type="Proteomes" id="UP001497457"/>
    </source>
</evidence>
<dbReference type="InterPro" id="IPR003657">
    <property type="entry name" value="WRKY_dom"/>
</dbReference>
<keyword evidence="2" id="KW-0805">Transcription regulation</keyword>
<evidence type="ECO:0000313" key="8">
    <source>
        <dbReference type="EMBL" id="CAL5058990.1"/>
    </source>
</evidence>
<feature type="compositionally biased region" description="Basic residues" evidence="6">
    <location>
        <begin position="151"/>
        <end position="160"/>
    </location>
</feature>
<dbReference type="Pfam" id="PF03106">
    <property type="entry name" value="WRKY"/>
    <property type="match status" value="2"/>
</dbReference>
<dbReference type="EMBL" id="OZ075114">
    <property type="protein sequence ID" value="CAL5058990.1"/>
    <property type="molecule type" value="Genomic_DNA"/>
</dbReference>
<evidence type="ECO:0000256" key="2">
    <source>
        <dbReference type="ARBA" id="ARBA00023015"/>
    </source>
</evidence>
<organism evidence="8 9">
    <name type="scientific">Urochloa decumbens</name>
    <dbReference type="NCBI Taxonomy" id="240449"/>
    <lineage>
        <taxon>Eukaryota</taxon>
        <taxon>Viridiplantae</taxon>
        <taxon>Streptophyta</taxon>
        <taxon>Embryophyta</taxon>
        <taxon>Tracheophyta</taxon>
        <taxon>Spermatophyta</taxon>
        <taxon>Magnoliopsida</taxon>
        <taxon>Liliopsida</taxon>
        <taxon>Poales</taxon>
        <taxon>Poaceae</taxon>
        <taxon>PACMAD clade</taxon>
        <taxon>Panicoideae</taxon>
        <taxon>Panicodae</taxon>
        <taxon>Paniceae</taxon>
        <taxon>Melinidinae</taxon>
        <taxon>Urochloa</taxon>
    </lineage>
</organism>
<keyword evidence="4" id="KW-0804">Transcription</keyword>
<evidence type="ECO:0000256" key="5">
    <source>
        <dbReference type="ARBA" id="ARBA00023242"/>
    </source>
</evidence>
<dbReference type="AlphaFoldDB" id="A0ABC9EKG1"/>
<keyword evidence="9" id="KW-1185">Reference proteome</keyword>
<dbReference type="PROSITE" id="PS50811">
    <property type="entry name" value="WRKY"/>
    <property type="match status" value="1"/>
</dbReference>
<feature type="region of interest" description="Disordered" evidence="6">
    <location>
        <begin position="23"/>
        <end position="66"/>
    </location>
</feature>
<sequence length="405" mass="44026">MEEERWFNNNWDLGAVVHMGCRRRLSPPRQPDNPFAAFLPPPPPPQPRKEKTAVPAPEPAKELPEVDAGWRFPDLFAGAGQDGDELLRALLAPHLPLPQPPLPTPPPPPQHQQQPVVTAVDVQPPPPPHQLRAAPARAQPSGRPVPGGVPRSKRRKNQVKKVVCHVPADGSSSDVWAWRKYGQKPIKGSPYPRSAANPFLRYWLLPRRRLQVRRSNRHCGALFLLGNRGYYRCSSSKGCAARKQVERSRTDPNTFILTYTGEHNHAAPTHRNSLAGTTRHKFPSSAPQPPPPSVVVGDAQHQQQRSPTTPSSTSAAAGLSPTTPLRTPSDEEEEEDELMVEDMEMAGEDELLFLSADGDDAALLDQPMSASIFDIVDEPFLSSSPWVSASAAAGEPATGAAGAGS</sequence>
<evidence type="ECO:0000256" key="1">
    <source>
        <dbReference type="ARBA" id="ARBA00004123"/>
    </source>
</evidence>
<reference evidence="8" key="1">
    <citation type="submission" date="2024-10" db="EMBL/GenBank/DDBJ databases">
        <authorList>
            <person name="Ryan C."/>
        </authorList>
    </citation>
    <scope>NUCLEOTIDE SEQUENCE [LARGE SCALE GENOMIC DNA]</scope>
</reference>
<feature type="compositionally biased region" description="Low complexity" evidence="6">
    <location>
        <begin position="130"/>
        <end position="150"/>
    </location>
</feature>
<feature type="region of interest" description="Disordered" evidence="6">
    <location>
        <begin position="260"/>
        <end position="339"/>
    </location>
</feature>
<keyword evidence="3" id="KW-0238">DNA-binding</keyword>
<evidence type="ECO:0000259" key="7">
    <source>
        <dbReference type="PROSITE" id="PS50811"/>
    </source>
</evidence>
<feature type="compositionally biased region" description="Low complexity" evidence="6">
    <location>
        <begin position="306"/>
        <end position="324"/>
    </location>
</feature>
<comment type="subcellular location">
    <subcellularLocation>
        <location evidence="1">Nucleus</location>
    </subcellularLocation>
</comment>